<name>A0A7G9G2Y2_9FIRM</name>
<dbReference type="Gene3D" id="3.30.70.20">
    <property type="match status" value="1"/>
</dbReference>
<dbReference type="NCBIfam" id="NF038196">
    <property type="entry name" value="ferrodoxin_EFR1"/>
    <property type="match status" value="1"/>
</dbReference>
<dbReference type="GO" id="GO:0046872">
    <property type="term" value="F:metal ion binding"/>
    <property type="evidence" value="ECO:0007669"/>
    <property type="project" value="UniProtKB-KW"/>
</dbReference>
<dbReference type="EMBL" id="CP060634">
    <property type="protein sequence ID" value="QNM05164.1"/>
    <property type="molecule type" value="Genomic_DNA"/>
</dbReference>
<keyword evidence="3" id="KW-0411">Iron-sulfur</keyword>
<dbReference type="PROSITE" id="PS51379">
    <property type="entry name" value="4FE4S_FER_2"/>
    <property type="match status" value="2"/>
</dbReference>
<evidence type="ECO:0000256" key="1">
    <source>
        <dbReference type="ARBA" id="ARBA00022723"/>
    </source>
</evidence>
<keyword evidence="1" id="KW-0479">Metal-binding</keyword>
<dbReference type="InterPro" id="IPR008254">
    <property type="entry name" value="Flavodoxin/NO_synth"/>
</dbReference>
<keyword evidence="6" id="KW-1185">Reference proteome</keyword>
<protein>
    <submittedName>
        <fullName evidence="5">Iron-sulfur protein</fullName>
    </submittedName>
</protein>
<dbReference type="SUPFAM" id="SSF52218">
    <property type="entry name" value="Flavoproteins"/>
    <property type="match status" value="1"/>
</dbReference>
<reference evidence="5 6" key="1">
    <citation type="submission" date="2020-08" db="EMBL/GenBank/DDBJ databases">
        <authorList>
            <person name="Liu C."/>
            <person name="Sun Q."/>
        </authorList>
    </citation>
    <scope>NUCLEOTIDE SEQUENCE [LARGE SCALE GENOMIC DNA]</scope>
    <source>
        <strain evidence="5 6">NSJ-38</strain>
    </source>
</reference>
<evidence type="ECO:0000313" key="5">
    <source>
        <dbReference type="EMBL" id="QNM05164.1"/>
    </source>
</evidence>
<dbReference type="Pfam" id="PF13187">
    <property type="entry name" value="Fer4_9"/>
    <property type="match status" value="1"/>
</dbReference>
<dbReference type="GO" id="GO:0051536">
    <property type="term" value="F:iron-sulfur cluster binding"/>
    <property type="evidence" value="ECO:0007669"/>
    <property type="project" value="UniProtKB-KW"/>
</dbReference>
<dbReference type="InterPro" id="IPR029039">
    <property type="entry name" value="Flavoprotein-like_sf"/>
</dbReference>
<dbReference type="AlphaFoldDB" id="A0A7G9G2Y2"/>
<dbReference type="InterPro" id="IPR017896">
    <property type="entry name" value="4Fe4S_Fe-S-bd"/>
</dbReference>
<evidence type="ECO:0000313" key="6">
    <source>
        <dbReference type="Proteomes" id="UP000515823"/>
    </source>
</evidence>
<evidence type="ECO:0000256" key="3">
    <source>
        <dbReference type="ARBA" id="ARBA00023014"/>
    </source>
</evidence>
<dbReference type="KEGG" id="qdo:H9Q78_12055"/>
<accession>A0A7G9G2Y2</accession>
<dbReference type="Pfam" id="PF12641">
    <property type="entry name" value="Flavodoxin_3"/>
    <property type="match status" value="1"/>
</dbReference>
<feature type="domain" description="4Fe-4S ferredoxin-type" evidence="4">
    <location>
        <begin position="215"/>
        <end position="240"/>
    </location>
</feature>
<dbReference type="InterPro" id="IPR017900">
    <property type="entry name" value="4Fe4S_Fe_S_CS"/>
</dbReference>
<dbReference type="Gene3D" id="3.40.50.360">
    <property type="match status" value="1"/>
</dbReference>
<keyword evidence="2" id="KW-0408">Iron</keyword>
<dbReference type="SUPFAM" id="SSF54862">
    <property type="entry name" value="4Fe-4S ferredoxins"/>
    <property type="match status" value="1"/>
</dbReference>
<dbReference type="PROSITE" id="PS00198">
    <property type="entry name" value="4FE4S_FER_1"/>
    <property type="match status" value="2"/>
</dbReference>
<feature type="domain" description="4Fe-4S ferredoxin-type" evidence="4">
    <location>
        <begin position="184"/>
        <end position="212"/>
    </location>
</feature>
<sequence length="252" mass="27728">MIGVYLSGTGNTEHCIKKLVSLLDPPAITIPLESERVITEIIRNDIVVLGYPTQYSNAPYMVRNFISKNASLWKNKKIFCMATMGAFSGDGAGCTARILKKHGAVILGGLHIRMPDSVCDSKLLKKTKEQNKQILLNADRKIEQAAAMIREGNYPREGITFLSHLAGLFGQRLWFYGKTKGYSDRLKISSACIGCGICSSLCPMKNLSIVNGKAIPAGKCTMCYRCISSCPKQAITLLGTSVQEQCRYENYI</sequence>
<dbReference type="Proteomes" id="UP000515823">
    <property type="component" value="Chromosome"/>
</dbReference>
<dbReference type="RefSeq" id="WP_249301975.1">
    <property type="nucleotide sequence ID" value="NZ_CP060634.1"/>
</dbReference>
<proteinExistence type="predicted"/>
<evidence type="ECO:0000256" key="2">
    <source>
        <dbReference type="ARBA" id="ARBA00023004"/>
    </source>
</evidence>
<gene>
    <name evidence="5" type="ORF">H9Q78_12055</name>
</gene>
<organism evidence="5 6">
    <name type="scientific">Qiania dongpingensis</name>
    <dbReference type="NCBI Taxonomy" id="2763669"/>
    <lineage>
        <taxon>Bacteria</taxon>
        <taxon>Bacillati</taxon>
        <taxon>Bacillota</taxon>
        <taxon>Clostridia</taxon>
        <taxon>Lachnospirales</taxon>
        <taxon>Lachnospiraceae</taxon>
        <taxon>Qiania</taxon>
    </lineage>
</organism>
<dbReference type="InterPro" id="IPR047964">
    <property type="entry name" value="EFR1-like"/>
</dbReference>
<evidence type="ECO:0000259" key="4">
    <source>
        <dbReference type="PROSITE" id="PS51379"/>
    </source>
</evidence>